<evidence type="ECO:0000313" key="2">
    <source>
        <dbReference type="WBParaSite" id="nRc.2.0.1.t11149-RA"/>
    </source>
</evidence>
<dbReference type="AlphaFoldDB" id="A0A915IAE5"/>
<evidence type="ECO:0000313" key="1">
    <source>
        <dbReference type="Proteomes" id="UP000887565"/>
    </source>
</evidence>
<dbReference type="WBParaSite" id="nRc.2.0.1.t11149-RA">
    <property type="protein sequence ID" value="nRc.2.0.1.t11149-RA"/>
    <property type="gene ID" value="nRc.2.0.1.g11149"/>
</dbReference>
<accession>A0A915IAE5</accession>
<keyword evidence="1" id="KW-1185">Reference proteome</keyword>
<name>A0A915IAE5_ROMCU</name>
<sequence>MTASCQAPTSVIFPAGEKNRISNSPINMRLYPSVLDEKAKSSASPPPASSSASASDAAKTWCKSSSCSFFEIRRSVILSSSRTKVAVKPNLQCAWTMVKTRRNILAGINELKKICVRFIIFDEALYNLWAKRPQLTVQNDQTPFLVLQPFHHLFGFERPFPLMGQHGVGGNGHDGDTLPRAGRNFVSRFPCKSYNFVIFYSRPHLRQKNREKVKTHNRKNRYNMLEATLIVGDELKYV</sequence>
<reference evidence="2" key="1">
    <citation type="submission" date="2022-11" db="UniProtKB">
        <authorList>
            <consortium name="WormBaseParasite"/>
        </authorList>
    </citation>
    <scope>IDENTIFICATION</scope>
</reference>
<proteinExistence type="predicted"/>
<protein>
    <submittedName>
        <fullName evidence="2">Uncharacterized protein</fullName>
    </submittedName>
</protein>
<dbReference type="Proteomes" id="UP000887565">
    <property type="component" value="Unplaced"/>
</dbReference>
<organism evidence="1 2">
    <name type="scientific">Romanomermis culicivorax</name>
    <name type="common">Nematode worm</name>
    <dbReference type="NCBI Taxonomy" id="13658"/>
    <lineage>
        <taxon>Eukaryota</taxon>
        <taxon>Metazoa</taxon>
        <taxon>Ecdysozoa</taxon>
        <taxon>Nematoda</taxon>
        <taxon>Enoplea</taxon>
        <taxon>Dorylaimia</taxon>
        <taxon>Mermithida</taxon>
        <taxon>Mermithoidea</taxon>
        <taxon>Mermithidae</taxon>
        <taxon>Romanomermis</taxon>
    </lineage>
</organism>